<dbReference type="EMBL" id="JAACNO010002287">
    <property type="protein sequence ID" value="KAF4134446.1"/>
    <property type="molecule type" value="Genomic_DNA"/>
</dbReference>
<evidence type="ECO:0000313" key="4">
    <source>
        <dbReference type="Proteomes" id="UP000704712"/>
    </source>
</evidence>
<reference evidence="3" key="1">
    <citation type="submission" date="2020-03" db="EMBL/GenBank/DDBJ databases">
        <title>Hybrid Assembly of Korean Phytophthora infestans isolates.</title>
        <authorList>
            <person name="Prokchorchik M."/>
            <person name="Lee Y."/>
            <person name="Seo J."/>
            <person name="Cho J.-H."/>
            <person name="Park Y.-E."/>
            <person name="Jang D.-C."/>
            <person name="Im J.-S."/>
            <person name="Choi J.-G."/>
            <person name="Park H.-J."/>
            <person name="Lee G.-B."/>
            <person name="Lee Y.-G."/>
            <person name="Hong S.-Y."/>
            <person name="Cho K."/>
            <person name="Sohn K.H."/>
        </authorList>
    </citation>
    <scope>NUCLEOTIDE SEQUENCE</scope>
    <source>
        <strain evidence="3">KR_2_A2</strain>
    </source>
</reference>
<evidence type="ECO:0000256" key="2">
    <source>
        <dbReference type="SAM" id="Phobius"/>
    </source>
</evidence>
<organism evidence="3 4">
    <name type="scientific">Phytophthora infestans</name>
    <name type="common">Potato late blight agent</name>
    <name type="synonym">Botrytis infestans</name>
    <dbReference type="NCBI Taxonomy" id="4787"/>
    <lineage>
        <taxon>Eukaryota</taxon>
        <taxon>Sar</taxon>
        <taxon>Stramenopiles</taxon>
        <taxon>Oomycota</taxon>
        <taxon>Peronosporomycetes</taxon>
        <taxon>Peronosporales</taxon>
        <taxon>Peronosporaceae</taxon>
        <taxon>Phytophthora</taxon>
    </lineage>
</organism>
<sequence>TTTIHSLPPTLFLPFALVCQSFAPLVFGFHRMEMYELILSRVGRDERQRSCNSVAEDEILALHQAVTKAAATFAKVEEVRDAMKQLQQGNVLTGGSESLIREMENTIKLQRKLEKAMEMALITHLRRGRAKCQVAAVLEELHQAETQLRPGLEALRRALTVAQVSSSICKSASLRRVNELNQELGATELSNAQPLAQFGQPNVDLSRGSEEMKSEGMMEEKNDTTRRGNEEIEETGMRAFSIANRLREFRPLAAHIDGNSSPGFAYWIYGRAMSLISGEMMQQDMVTYADNAMNKLLGAFSTAVNAVSRLMHFPDQQRSRKSLTILCEKKQKPEEERSSDPTSPPVAKRPARDAGCRLQTAYRATFSWFYTRATGNSSECCGRPKRHDSLSRQGNLVKKFVTAVAEAAFVLKDDLASHKSRKVFENMEFVAVSNLTGLNHDYRNLSMFLLSSQSVLNGTGLPQAEPRKYLLQIYEIFADKADSFRTRLLSILQHFEDAATTLPDGAINKDMTSNCDVGGLSIGKLLAKAQQFGSKQNGAKWDQYFIVICRSCKPSIAICRSWGELRLTDVAIINDSFACEEQARDATKSSKKIGTVGEMNLAFLPFEMLALTLKICLNVEKLVCIVRELTYMREDYATIYVY</sequence>
<name>A0A8S9U0J7_PHYIN</name>
<keyword evidence="2" id="KW-0472">Membrane</keyword>
<evidence type="ECO:0000313" key="3">
    <source>
        <dbReference type="EMBL" id="KAF4134446.1"/>
    </source>
</evidence>
<comment type="caution">
    <text evidence="3">The sequence shown here is derived from an EMBL/GenBank/DDBJ whole genome shotgun (WGS) entry which is preliminary data.</text>
</comment>
<dbReference type="AlphaFoldDB" id="A0A8S9U0J7"/>
<gene>
    <name evidence="3" type="ORF">GN958_ATG16381</name>
</gene>
<feature type="transmembrane region" description="Helical" evidence="2">
    <location>
        <begin position="12"/>
        <end position="29"/>
    </location>
</feature>
<accession>A0A8S9U0J7</accession>
<dbReference type="Proteomes" id="UP000704712">
    <property type="component" value="Unassembled WGS sequence"/>
</dbReference>
<feature type="compositionally biased region" description="Basic and acidic residues" evidence="1">
    <location>
        <begin position="207"/>
        <end position="230"/>
    </location>
</feature>
<keyword evidence="2" id="KW-1133">Transmembrane helix</keyword>
<feature type="region of interest" description="Disordered" evidence="1">
    <location>
        <begin position="198"/>
        <end position="230"/>
    </location>
</feature>
<keyword evidence="2" id="KW-0812">Transmembrane</keyword>
<protein>
    <submittedName>
        <fullName evidence="3">Uncharacterized protein</fullName>
    </submittedName>
</protein>
<proteinExistence type="predicted"/>
<evidence type="ECO:0000256" key="1">
    <source>
        <dbReference type="SAM" id="MobiDB-lite"/>
    </source>
</evidence>
<feature type="region of interest" description="Disordered" evidence="1">
    <location>
        <begin position="329"/>
        <end position="352"/>
    </location>
</feature>
<feature type="non-terminal residue" evidence="3">
    <location>
        <position position="1"/>
    </location>
</feature>
<feature type="compositionally biased region" description="Basic and acidic residues" evidence="1">
    <location>
        <begin position="329"/>
        <end position="339"/>
    </location>
</feature>